<dbReference type="NCBIfam" id="NF007739">
    <property type="entry name" value="PRK10419.1"/>
    <property type="match status" value="2"/>
</dbReference>
<protein>
    <recommendedName>
        <fullName evidence="19">Glutathione import ATP-binding protein GsiA</fullName>
        <ecNumber evidence="18">7.4.2.10</ecNumber>
    </recommendedName>
</protein>
<dbReference type="PROSITE" id="PS00211">
    <property type="entry name" value="ABC_TRANSPORTER_1"/>
    <property type="match status" value="2"/>
</dbReference>
<dbReference type="SMART" id="SM00922">
    <property type="entry name" value="MR_MLE"/>
    <property type="match status" value="1"/>
</dbReference>
<keyword evidence="4" id="KW-0813">Transport</keyword>
<reference evidence="24" key="1">
    <citation type="submission" date="2020-11" db="EMBL/GenBank/DDBJ databases">
        <authorList>
            <person name="Tran Van P."/>
        </authorList>
    </citation>
    <scope>NUCLEOTIDE SEQUENCE</scope>
</reference>
<evidence type="ECO:0000256" key="8">
    <source>
        <dbReference type="ARBA" id="ARBA00022737"/>
    </source>
</evidence>
<dbReference type="GO" id="GO:0005886">
    <property type="term" value="C:plasma membrane"/>
    <property type="evidence" value="ECO:0007669"/>
    <property type="project" value="UniProtKB-SubCell"/>
</dbReference>
<dbReference type="PANTHER" id="PTHR43776">
    <property type="entry name" value="TRANSPORT ATP-BINDING PROTEIN"/>
    <property type="match status" value="1"/>
</dbReference>
<dbReference type="SFLD" id="SFLDF00010">
    <property type="entry name" value="dipeptide_epimerase"/>
    <property type="match status" value="1"/>
</dbReference>
<dbReference type="InterPro" id="IPR018110">
    <property type="entry name" value="Mandel_Rmase/mucon_lact_enz_CS"/>
</dbReference>
<dbReference type="PROSITE" id="PS00909">
    <property type="entry name" value="MR_MLE_2"/>
    <property type="match status" value="1"/>
</dbReference>
<sequence length="1231" mass="134171">MLIPQPYLLFLGDVTDPLAAKTARGIHIWRPEQCVGEIKLPGCTVSLGLDELDIPGAKARGAKTLVLGTANAGGYLPAHWLETIKSAIKAGMNVASGLHHRLVDEPELVTLAQASGVELFDLRHMRPALSVGSGRKRSGKRILTVGTDCSVGKMYTSLALEAAMRARGLKAEFRATGQTGILVAGEGIAVDAVIADFIAGAAEALSPANDEDHWDIVEGQGSLFHPSYAGVSMGLMHGAQPHWLVMCHEMGRPHMRHLPHQPMVSLQACVEANLRAAQVTSESVQLAGFAINTSNYSEEEALAYCAEISAESVAEMRKLQIDVVELPLARPFAIARGTRTAVTVIRVTLEQEGFIGQGECTPTARYDETPDSVKAMLEAVRTDVESGLSRHDLQHRLPAGSARNVLDCALWRLDAARANQTLWQKSTCSQPESVITAETLSLDTQECMALAAADAVSRGVLLLKIKLDRNAILEKVAAIRAAAPHATLIIDANEAWSGLELESLLVALKAFNIAMVEQPLPAGQDHDLKRFKHPIPVCADESCHTRADIAGLRDRYEMINIKLDKCGGLTEALAMVDEARTLNMRIMVGCMLGSSLAMEAALPVAVNAEFATMTDTQRTSPATRAASAVLAIQDLSVSFHGRSGENQALKGISFAIHPGEIVAVVGESGSGKSVTSLAVMGLLANNGRVDGGSMQFRDRSGKVHALETLDDAQHRTLRGREMAMIFQEPMTSLNPVLRIDDQLTEALRDHQQCDRKQAHARVRELLRQVRIADVDRVMKSYPHSLSGGMRQRVMIAQALACDPQLLIADEPTTALDVTVQARILHILRELQREKQMAVLFITHDMGVVAEIADRVVVMLRGEVVEQGTVSEIFAAPQHAYTKALLAAVPKLGDMREHTWPQRFPLPGAREAVQGEQHTARYDVAPLLDVRGLKVYYPIRSGILSSLTHHVHAVEQIDFSLWPGETLAIVGESGCGKSTTGRALMRLINSEAESIHFEGKEISDLKEAEFQPLRREIQMVFQDPYASLNPRLTVGFTIAEPLLLHGMVSSLEQASPQIDALLKSVGLLPEHARRYPHEFSGGQRQRIAIARAMALKPKVIIADEAVSALDVSIQAQVVNLMMDLQQQTGVAWIFISHDMAVVERIANRVAVMYLGQIVELGPRQSVFNQPQHPYTQRLLASVPVADPENRQPRIFDDSEIPSPLRKVGETITKTRYRQVAPQHWVADGIALQ</sequence>
<dbReference type="Pfam" id="PF17396">
    <property type="entry name" value="DUF1611_N"/>
    <property type="match status" value="1"/>
</dbReference>
<comment type="catalytic activity">
    <reaction evidence="20">
        <text>glutathione(out) + ATP + H2O = glutathione(in) + ADP + phosphate + H(+)</text>
        <dbReference type="Rhea" id="RHEA:29791"/>
        <dbReference type="ChEBI" id="CHEBI:15377"/>
        <dbReference type="ChEBI" id="CHEBI:15378"/>
        <dbReference type="ChEBI" id="CHEBI:30616"/>
        <dbReference type="ChEBI" id="CHEBI:43474"/>
        <dbReference type="ChEBI" id="CHEBI:57925"/>
        <dbReference type="ChEBI" id="CHEBI:456216"/>
        <dbReference type="EC" id="7.4.2.10"/>
    </reaction>
</comment>
<accession>A0A7R9P254</accession>
<dbReference type="InterPro" id="IPR003439">
    <property type="entry name" value="ABC_transporter-like_ATP-bd"/>
</dbReference>
<dbReference type="Pfam" id="PF13378">
    <property type="entry name" value="MR_MLE_C"/>
    <property type="match status" value="1"/>
</dbReference>
<feature type="domain" description="ABC transporter" evidence="23">
    <location>
        <begin position="630"/>
        <end position="885"/>
    </location>
</feature>
<dbReference type="InterPro" id="IPR013563">
    <property type="entry name" value="Oligopep_ABC_C"/>
</dbReference>
<keyword evidence="13" id="KW-1278">Translocase</keyword>
<evidence type="ECO:0000256" key="6">
    <source>
        <dbReference type="ARBA" id="ARBA00022519"/>
    </source>
</evidence>
<evidence type="ECO:0000259" key="23">
    <source>
        <dbReference type="PROSITE" id="PS50893"/>
    </source>
</evidence>
<keyword evidence="7 22" id="KW-0479">Metal-binding</keyword>
<dbReference type="GO" id="GO:0005524">
    <property type="term" value="F:ATP binding"/>
    <property type="evidence" value="ECO:0007669"/>
    <property type="project" value="UniProtKB-KW"/>
</dbReference>
<evidence type="ECO:0000256" key="16">
    <source>
        <dbReference type="ARBA" id="ARBA00037530"/>
    </source>
</evidence>
<dbReference type="Pfam" id="PF08352">
    <property type="entry name" value="oligo_HPY"/>
    <property type="match status" value="2"/>
</dbReference>
<keyword evidence="8" id="KW-0677">Repeat</keyword>
<dbReference type="GO" id="GO:0016855">
    <property type="term" value="F:racemase and epimerase activity, acting on amino acids and derivatives"/>
    <property type="evidence" value="ECO:0007669"/>
    <property type="project" value="InterPro"/>
</dbReference>
<keyword evidence="15" id="KW-0413">Isomerase</keyword>
<comment type="function">
    <text evidence="16">Part of the ABC transporter complex GsiABCD involved in glutathione import. Responsible for energy coupling to the transport system.</text>
</comment>
<comment type="subcellular location">
    <subcellularLocation>
        <location evidence="1">Cell inner membrane</location>
    </subcellularLocation>
</comment>
<feature type="binding site" evidence="22">
    <location>
        <position position="491"/>
    </location>
    <ligand>
        <name>Mg(2+)</name>
        <dbReference type="ChEBI" id="CHEBI:18420"/>
    </ligand>
</feature>
<feature type="binding site" evidence="22">
    <location>
        <position position="540"/>
    </location>
    <ligand>
        <name>Mg(2+)</name>
        <dbReference type="ChEBI" id="CHEBI:18420"/>
    </ligand>
</feature>
<dbReference type="FunFam" id="3.40.50.300:FF:000016">
    <property type="entry name" value="Oligopeptide ABC transporter ATP-binding component"/>
    <property type="match status" value="2"/>
</dbReference>
<evidence type="ECO:0000313" key="24">
    <source>
        <dbReference type="EMBL" id="CAD7567232.1"/>
    </source>
</evidence>
<evidence type="ECO:0000256" key="11">
    <source>
        <dbReference type="ARBA" id="ARBA00022840"/>
    </source>
</evidence>
<feature type="binding site" evidence="22">
    <location>
        <position position="517"/>
    </location>
    <ligand>
        <name>Mg(2+)</name>
        <dbReference type="ChEBI" id="CHEBI:18420"/>
    </ligand>
</feature>
<comment type="similarity">
    <text evidence="17">Belongs to the ABC transporter superfamily. Glutathione importer (TC 3.A.1.5.11) family.</text>
</comment>
<evidence type="ECO:0000256" key="20">
    <source>
        <dbReference type="ARBA" id="ARBA00047640"/>
    </source>
</evidence>
<organism evidence="24">
    <name type="scientific">Timema californicum</name>
    <name type="common">California timema</name>
    <name type="synonym">Walking stick</name>
    <dbReference type="NCBI Taxonomy" id="61474"/>
    <lineage>
        <taxon>Eukaryota</taxon>
        <taxon>Metazoa</taxon>
        <taxon>Ecdysozoa</taxon>
        <taxon>Arthropoda</taxon>
        <taxon>Hexapoda</taxon>
        <taxon>Insecta</taxon>
        <taxon>Pterygota</taxon>
        <taxon>Neoptera</taxon>
        <taxon>Polyneoptera</taxon>
        <taxon>Phasmatodea</taxon>
        <taxon>Timematodea</taxon>
        <taxon>Timematoidea</taxon>
        <taxon>Timematidae</taxon>
        <taxon>Timema</taxon>
    </lineage>
</organism>
<dbReference type="EMBL" id="OE179079">
    <property type="protein sequence ID" value="CAD7567232.1"/>
    <property type="molecule type" value="Genomic_DNA"/>
</dbReference>
<feature type="domain" description="ABC transporter" evidence="23">
    <location>
        <begin position="929"/>
        <end position="1178"/>
    </location>
</feature>
<dbReference type="SUPFAM" id="SSF51604">
    <property type="entry name" value="Enolase C-terminal domain-like"/>
    <property type="match status" value="1"/>
</dbReference>
<dbReference type="AlphaFoldDB" id="A0A7R9P254"/>
<keyword evidence="12 22" id="KW-0460">Magnesium</keyword>
<dbReference type="Gene3D" id="3.20.20.120">
    <property type="entry name" value="Enolase-like C-terminal domain"/>
    <property type="match status" value="1"/>
</dbReference>
<evidence type="ECO:0000256" key="18">
    <source>
        <dbReference type="ARBA" id="ARBA00039050"/>
    </source>
</evidence>
<dbReference type="InterPro" id="IPR050319">
    <property type="entry name" value="ABC_transp_ATP-bind"/>
</dbReference>
<dbReference type="PROSITE" id="PS50893">
    <property type="entry name" value="ABC_TRANSPORTER_2"/>
    <property type="match status" value="2"/>
</dbReference>
<dbReference type="InterPro" id="IPR034603">
    <property type="entry name" value="Dipeptide_epimerase"/>
</dbReference>
<evidence type="ECO:0000256" key="17">
    <source>
        <dbReference type="ARBA" id="ARBA00038416"/>
    </source>
</evidence>
<dbReference type="SUPFAM" id="SSF54826">
    <property type="entry name" value="Enolase N-terminal domain-like"/>
    <property type="match status" value="1"/>
</dbReference>
<evidence type="ECO:0000256" key="12">
    <source>
        <dbReference type="ARBA" id="ARBA00022842"/>
    </source>
</evidence>
<dbReference type="SFLD" id="SFLDG00180">
    <property type="entry name" value="muconate_cycloisomerase"/>
    <property type="match status" value="1"/>
</dbReference>
<dbReference type="NCBIfam" id="NF041892">
    <property type="entry name" value="DgcN"/>
    <property type="match status" value="1"/>
</dbReference>
<keyword evidence="6" id="KW-0997">Cell inner membrane</keyword>
<evidence type="ECO:0000256" key="22">
    <source>
        <dbReference type="PIRSR" id="PIRSR634603-3"/>
    </source>
</evidence>
<evidence type="ECO:0000256" key="19">
    <source>
        <dbReference type="ARBA" id="ARBA00041187"/>
    </source>
</evidence>
<dbReference type="SMART" id="SM00382">
    <property type="entry name" value="AAA"/>
    <property type="match status" value="2"/>
</dbReference>
<feature type="active site" description="Proton acceptor; specific for (R)-substrate epimerization" evidence="21">
    <location>
        <position position="466"/>
    </location>
</feature>
<name>A0A7R9P254_TIMCA</name>
<dbReference type="InterPro" id="IPR029017">
    <property type="entry name" value="Enolase-like_N"/>
</dbReference>
<dbReference type="Gene3D" id="3.40.50.720">
    <property type="entry name" value="NAD(P)-binding Rossmann-like Domain"/>
    <property type="match status" value="1"/>
</dbReference>
<dbReference type="Gene3D" id="3.40.50.300">
    <property type="entry name" value="P-loop containing nucleotide triphosphate hydrolases"/>
    <property type="match status" value="3"/>
</dbReference>
<dbReference type="Gene3D" id="3.30.390.10">
    <property type="entry name" value="Enolase-like, N-terminal domain"/>
    <property type="match status" value="1"/>
</dbReference>
<keyword evidence="14" id="KW-0472">Membrane</keyword>
<evidence type="ECO:0000256" key="3">
    <source>
        <dbReference type="ARBA" id="ARBA00011469"/>
    </source>
</evidence>
<dbReference type="GO" id="GO:0055085">
    <property type="term" value="P:transmembrane transport"/>
    <property type="evidence" value="ECO:0007669"/>
    <property type="project" value="UniProtKB-ARBA"/>
</dbReference>
<comment type="cofactor">
    <cofactor evidence="22">
        <name>Mg(2+)</name>
        <dbReference type="ChEBI" id="CHEBI:18420"/>
    </cofactor>
    <text evidence="22">Binds 1 Mg(2+) ion per subunit.</text>
</comment>
<dbReference type="InterPro" id="IPR013341">
    <property type="entry name" value="Mandelate_racemase_N_dom"/>
</dbReference>
<dbReference type="Pfam" id="PF00005">
    <property type="entry name" value="ABC_tran"/>
    <property type="match status" value="2"/>
</dbReference>
<evidence type="ECO:0000256" key="14">
    <source>
        <dbReference type="ARBA" id="ARBA00023136"/>
    </source>
</evidence>
<dbReference type="PANTHER" id="PTHR43776:SF15">
    <property type="entry name" value="GLUTATHIONE IMPORT ATP-BINDING PROTEIN GSIA"/>
    <property type="match status" value="1"/>
</dbReference>
<dbReference type="GO" id="GO:0016887">
    <property type="term" value="F:ATP hydrolysis activity"/>
    <property type="evidence" value="ECO:0007669"/>
    <property type="project" value="InterPro"/>
</dbReference>
<evidence type="ECO:0000256" key="9">
    <source>
        <dbReference type="ARBA" id="ARBA00022741"/>
    </source>
</evidence>
<feature type="active site" description="Proton acceptor; specific for (S)-substrate epimerization" evidence="21">
    <location>
        <position position="562"/>
    </location>
</feature>
<dbReference type="NCBIfam" id="NF008453">
    <property type="entry name" value="PRK11308.1"/>
    <property type="match status" value="2"/>
</dbReference>
<evidence type="ECO:0000256" key="7">
    <source>
        <dbReference type="ARBA" id="ARBA00022723"/>
    </source>
</evidence>
<keyword evidence="9" id="KW-0547">Nucleotide-binding</keyword>
<dbReference type="InterPro" id="IPR003593">
    <property type="entry name" value="AAA+_ATPase"/>
</dbReference>
<evidence type="ECO:0000256" key="2">
    <source>
        <dbReference type="ARBA" id="ARBA00008031"/>
    </source>
</evidence>
<dbReference type="GO" id="GO:0009063">
    <property type="term" value="P:amino acid catabolic process"/>
    <property type="evidence" value="ECO:0007669"/>
    <property type="project" value="InterPro"/>
</dbReference>
<keyword evidence="10" id="KW-0378">Hydrolase</keyword>
<comment type="subunit">
    <text evidence="3">The complex is composed of two ATP-binding proteins (GsiA), two transmembrane proteins (GsiC and GsiD) and a solute-binding protein (GsiB).</text>
</comment>
<evidence type="ECO:0000256" key="1">
    <source>
        <dbReference type="ARBA" id="ARBA00004533"/>
    </source>
</evidence>
<evidence type="ECO:0000256" key="15">
    <source>
        <dbReference type="ARBA" id="ARBA00023235"/>
    </source>
</evidence>
<evidence type="ECO:0000256" key="5">
    <source>
        <dbReference type="ARBA" id="ARBA00022475"/>
    </source>
</evidence>
<dbReference type="CDD" id="cd03257">
    <property type="entry name" value="ABC_NikE_OppD_transporters"/>
    <property type="match status" value="2"/>
</dbReference>
<keyword evidence="11" id="KW-0067">ATP-binding</keyword>
<proteinExistence type="inferred from homology"/>
<comment type="similarity">
    <text evidence="2">Belongs to the mandelate racemase/muconate lactonizing enzyme family.</text>
</comment>
<dbReference type="InterPro" id="IPR029065">
    <property type="entry name" value="Enolase_C-like"/>
</dbReference>
<evidence type="ECO:0000256" key="13">
    <source>
        <dbReference type="ARBA" id="ARBA00022967"/>
    </source>
</evidence>
<dbReference type="InterPro" id="IPR013342">
    <property type="entry name" value="Mandelate_racemase_C"/>
</dbReference>
<dbReference type="InterPro" id="IPR035402">
    <property type="entry name" value="DgcN-like_N"/>
</dbReference>
<dbReference type="InterPro" id="IPR017871">
    <property type="entry name" value="ABC_transporter-like_CS"/>
</dbReference>
<dbReference type="SUPFAM" id="SSF52540">
    <property type="entry name" value="P-loop containing nucleoside triphosphate hydrolases"/>
    <property type="match status" value="3"/>
</dbReference>
<dbReference type="Pfam" id="PF02746">
    <property type="entry name" value="MR_MLE_N"/>
    <property type="match status" value="1"/>
</dbReference>
<dbReference type="SFLD" id="SFLDS00001">
    <property type="entry name" value="Enolase"/>
    <property type="match status" value="1"/>
</dbReference>
<dbReference type="CDD" id="cd03319">
    <property type="entry name" value="L-Ala-DL-Glu_epimerase"/>
    <property type="match status" value="1"/>
</dbReference>
<dbReference type="Pfam" id="PF07755">
    <property type="entry name" value="DUF1611"/>
    <property type="match status" value="1"/>
</dbReference>
<dbReference type="InterPro" id="IPR027417">
    <property type="entry name" value="P-loop_NTPase"/>
</dbReference>
<keyword evidence="5" id="KW-1003">Cell membrane</keyword>
<dbReference type="InterPro" id="IPR036849">
    <property type="entry name" value="Enolase-like_C_sf"/>
</dbReference>
<dbReference type="GO" id="GO:0046872">
    <property type="term" value="F:metal ion binding"/>
    <property type="evidence" value="ECO:0007669"/>
    <property type="project" value="UniProtKB-KW"/>
</dbReference>
<evidence type="ECO:0000256" key="10">
    <source>
        <dbReference type="ARBA" id="ARBA00022801"/>
    </source>
</evidence>
<gene>
    <name evidence="24" type="ORF">TCMB3V08_LOCUS34</name>
</gene>
<dbReference type="GO" id="GO:0015833">
    <property type="term" value="P:peptide transport"/>
    <property type="evidence" value="ECO:0007669"/>
    <property type="project" value="InterPro"/>
</dbReference>
<dbReference type="EC" id="7.4.2.10" evidence="18"/>
<evidence type="ECO:0000256" key="4">
    <source>
        <dbReference type="ARBA" id="ARBA00022448"/>
    </source>
</evidence>
<dbReference type="InterPro" id="IPR035086">
    <property type="entry name" value="DgcN-like_C"/>
</dbReference>
<evidence type="ECO:0000256" key="21">
    <source>
        <dbReference type="PIRSR" id="PIRSR634603-1"/>
    </source>
</evidence>